<dbReference type="NCBIfam" id="TIGR00254">
    <property type="entry name" value="GGDEF"/>
    <property type="match status" value="1"/>
</dbReference>
<dbReference type="InterPro" id="IPR050469">
    <property type="entry name" value="Diguanylate_Cyclase"/>
</dbReference>
<dbReference type="InterPro" id="IPR000160">
    <property type="entry name" value="GGDEF_dom"/>
</dbReference>
<dbReference type="InterPro" id="IPR043128">
    <property type="entry name" value="Rev_trsase/Diguanyl_cyclase"/>
</dbReference>
<evidence type="ECO:0000313" key="3">
    <source>
        <dbReference type="Proteomes" id="UP000050509"/>
    </source>
</evidence>
<dbReference type="AlphaFoldDB" id="A0A0N8PT83"/>
<organism evidence="2 3">
    <name type="scientific">Kouleothrix aurantiaca</name>
    <dbReference type="NCBI Taxonomy" id="186479"/>
    <lineage>
        <taxon>Bacteria</taxon>
        <taxon>Bacillati</taxon>
        <taxon>Chloroflexota</taxon>
        <taxon>Chloroflexia</taxon>
        <taxon>Chloroflexales</taxon>
        <taxon>Roseiflexineae</taxon>
        <taxon>Roseiflexaceae</taxon>
        <taxon>Kouleothrix</taxon>
    </lineage>
</organism>
<dbReference type="Gene3D" id="3.30.70.270">
    <property type="match status" value="1"/>
</dbReference>
<comment type="caution">
    <text evidence="2">The sequence shown here is derived from an EMBL/GenBank/DDBJ whole genome shotgun (WGS) entry which is preliminary data.</text>
</comment>
<dbReference type="PANTHER" id="PTHR45138">
    <property type="entry name" value="REGULATORY COMPONENTS OF SENSORY TRANSDUCTION SYSTEM"/>
    <property type="match status" value="1"/>
</dbReference>
<evidence type="ECO:0000313" key="2">
    <source>
        <dbReference type="EMBL" id="KPV54805.1"/>
    </source>
</evidence>
<sequence>MAGTVAALIANARLYVRAVRDALTGAYNRGAFNTALEQNWARVAACGGGFSLILLDLDNFKHINDRFGHSIGDQVLQSVTQILWEALRTDDMIFRYGGEEFCVLLSEVVDSPTALSIAERLRAALDRLGISNPIHTPYADRSKGEMLAGSRNPDLLGRYAGETVSCAHPEAGRYIGARPGNCGYCFPCLIRRGALHAVGADRADDYLWDVTSDMSLFEGTSARGHDARALFIALQSWADPLRDPTLAPLVAGPLPPGVDIRTAARVYEQGLAELRAWLVARSSGEVRQFAGLEDD</sequence>
<reference evidence="2 3" key="1">
    <citation type="submission" date="2015-09" db="EMBL/GenBank/DDBJ databases">
        <title>Draft genome sequence of Kouleothrix aurantiaca JCM 19913.</title>
        <authorList>
            <person name="Hemp J."/>
        </authorList>
    </citation>
    <scope>NUCLEOTIDE SEQUENCE [LARGE SCALE GENOMIC DNA]</scope>
    <source>
        <strain evidence="2 3">COM-B</strain>
    </source>
</reference>
<dbReference type="EMBL" id="LJCR01000015">
    <property type="protein sequence ID" value="KPV54805.1"/>
    <property type="molecule type" value="Genomic_DNA"/>
</dbReference>
<protein>
    <recommendedName>
        <fullName evidence="1">GGDEF domain-containing protein</fullName>
    </recommendedName>
</protein>
<dbReference type="PATRIC" id="fig|186479.3.peg.2018"/>
<dbReference type="SMART" id="SM00267">
    <property type="entry name" value="GGDEF"/>
    <property type="match status" value="1"/>
</dbReference>
<dbReference type="PROSITE" id="PS50887">
    <property type="entry name" value="GGDEF"/>
    <property type="match status" value="1"/>
</dbReference>
<name>A0A0N8PT83_9CHLR</name>
<proteinExistence type="predicted"/>
<keyword evidence="3" id="KW-1185">Reference proteome</keyword>
<dbReference type="InterPro" id="IPR029787">
    <property type="entry name" value="Nucleotide_cyclase"/>
</dbReference>
<dbReference type="GO" id="GO:0052621">
    <property type="term" value="F:diguanylate cyclase activity"/>
    <property type="evidence" value="ECO:0007669"/>
    <property type="project" value="TreeGrafter"/>
</dbReference>
<accession>A0A0N8PT83</accession>
<dbReference type="PANTHER" id="PTHR45138:SF9">
    <property type="entry name" value="DIGUANYLATE CYCLASE DGCM-RELATED"/>
    <property type="match status" value="1"/>
</dbReference>
<dbReference type="Proteomes" id="UP000050509">
    <property type="component" value="Unassembled WGS sequence"/>
</dbReference>
<dbReference type="CDD" id="cd01949">
    <property type="entry name" value="GGDEF"/>
    <property type="match status" value="1"/>
</dbReference>
<evidence type="ECO:0000259" key="1">
    <source>
        <dbReference type="PROSITE" id="PS50887"/>
    </source>
</evidence>
<dbReference type="SUPFAM" id="SSF55073">
    <property type="entry name" value="Nucleotide cyclase"/>
    <property type="match status" value="1"/>
</dbReference>
<dbReference type="Pfam" id="PF00990">
    <property type="entry name" value="GGDEF"/>
    <property type="match status" value="1"/>
</dbReference>
<feature type="domain" description="GGDEF" evidence="1">
    <location>
        <begin position="48"/>
        <end position="180"/>
    </location>
</feature>
<gene>
    <name evidence="2" type="ORF">SE17_01525</name>
</gene>